<accession>A0A1I7YDD2</accession>
<organism evidence="2 3">
    <name type="scientific">Steinernema glaseri</name>
    <dbReference type="NCBI Taxonomy" id="37863"/>
    <lineage>
        <taxon>Eukaryota</taxon>
        <taxon>Metazoa</taxon>
        <taxon>Ecdysozoa</taxon>
        <taxon>Nematoda</taxon>
        <taxon>Chromadorea</taxon>
        <taxon>Rhabditida</taxon>
        <taxon>Tylenchina</taxon>
        <taxon>Panagrolaimomorpha</taxon>
        <taxon>Strongyloidoidea</taxon>
        <taxon>Steinernematidae</taxon>
        <taxon>Steinernema</taxon>
    </lineage>
</organism>
<evidence type="ECO:0000256" key="1">
    <source>
        <dbReference type="SAM" id="MobiDB-lite"/>
    </source>
</evidence>
<feature type="compositionally biased region" description="Basic and acidic residues" evidence="1">
    <location>
        <begin position="250"/>
        <end position="266"/>
    </location>
</feature>
<sequence length="280" mass="32575">MAQTVPGLSHASMEVRIREVKAGRPRQSGERRKDTGEQRRPRVAESRKRAKTNVAAEKKAERPPHSAVSPPTALEKGRRRREASEQRPREGKLFDELMCLGLRRVPSSMPSLSLATKNTKSSLRCCRSKFAKLHCCRITRFPSNQIHWRRLDRERRPLRFFLFLHKLMFQRGEEDGKRGRKLTGDISRHRVQGKKERSVNTAGGRLKRRCKHKITNERTHMIPFGRKLKQSESKRVSSASRRRRTIPKTCKAEKEARNEAPRSKLQDRKAIDYQALSVDW</sequence>
<evidence type="ECO:0000313" key="2">
    <source>
        <dbReference type="Proteomes" id="UP000095287"/>
    </source>
</evidence>
<reference evidence="3" key="1">
    <citation type="submission" date="2016-11" db="UniProtKB">
        <authorList>
            <consortium name="WormBaseParasite"/>
        </authorList>
    </citation>
    <scope>IDENTIFICATION</scope>
</reference>
<feature type="region of interest" description="Disordered" evidence="1">
    <location>
        <begin position="1"/>
        <end position="89"/>
    </location>
</feature>
<keyword evidence="2" id="KW-1185">Reference proteome</keyword>
<evidence type="ECO:0000313" key="3">
    <source>
        <dbReference type="WBParaSite" id="L893_g15205.t1"/>
    </source>
</evidence>
<feature type="region of interest" description="Disordered" evidence="1">
    <location>
        <begin position="228"/>
        <end position="266"/>
    </location>
</feature>
<dbReference type="Proteomes" id="UP000095287">
    <property type="component" value="Unplaced"/>
</dbReference>
<proteinExistence type="predicted"/>
<dbReference type="WBParaSite" id="L893_g15205.t1">
    <property type="protein sequence ID" value="L893_g15205.t1"/>
    <property type="gene ID" value="L893_g15205"/>
</dbReference>
<name>A0A1I7YDD2_9BILA</name>
<protein>
    <submittedName>
        <fullName evidence="3">Transmembrane protein</fullName>
    </submittedName>
</protein>
<dbReference type="AlphaFoldDB" id="A0A1I7YDD2"/>
<feature type="compositionally biased region" description="Basic and acidic residues" evidence="1">
    <location>
        <begin position="13"/>
        <end position="47"/>
    </location>
</feature>